<accession>A0A494Y7B3</accession>
<evidence type="ECO:0000313" key="2">
    <source>
        <dbReference type="EMBL" id="RKP58599.1"/>
    </source>
</evidence>
<dbReference type="Proteomes" id="UP000270342">
    <property type="component" value="Unassembled WGS sequence"/>
</dbReference>
<evidence type="ECO:0000313" key="3">
    <source>
        <dbReference type="Proteomes" id="UP000270342"/>
    </source>
</evidence>
<keyword evidence="3" id="KW-1185">Reference proteome</keyword>
<reference evidence="2 3" key="1">
    <citation type="submission" date="2018-10" db="EMBL/GenBank/DDBJ databases">
        <title>Robbsia sp. DHC34, isolated from soil.</title>
        <authorList>
            <person name="Gao Z.-H."/>
            <person name="Qiu L.-H."/>
        </authorList>
    </citation>
    <scope>NUCLEOTIDE SEQUENCE [LARGE SCALE GENOMIC DNA]</scope>
    <source>
        <strain evidence="2 3">DHC34</strain>
    </source>
</reference>
<protein>
    <submittedName>
        <fullName evidence="2">Uncharacterized protein</fullName>
    </submittedName>
</protein>
<name>A0A494Y7B3_9BURK</name>
<dbReference type="EMBL" id="RBZU01000001">
    <property type="protein sequence ID" value="RKP58599.1"/>
    <property type="molecule type" value="Genomic_DNA"/>
</dbReference>
<gene>
    <name evidence="2" type="ORF">D7S86_01250</name>
</gene>
<evidence type="ECO:0000256" key="1">
    <source>
        <dbReference type="SAM" id="MobiDB-lite"/>
    </source>
</evidence>
<organism evidence="2 3">
    <name type="scientific">Pararobbsia silviterrae</name>
    <dbReference type="NCBI Taxonomy" id="1792498"/>
    <lineage>
        <taxon>Bacteria</taxon>
        <taxon>Pseudomonadati</taxon>
        <taxon>Pseudomonadota</taxon>
        <taxon>Betaproteobacteria</taxon>
        <taxon>Burkholderiales</taxon>
        <taxon>Burkholderiaceae</taxon>
        <taxon>Pararobbsia</taxon>
    </lineage>
</organism>
<dbReference type="AlphaFoldDB" id="A0A494Y7B3"/>
<comment type="caution">
    <text evidence="2">The sequence shown here is derived from an EMBL/GenBank/DDBJ whole genome shotgun (WGS) entry which is preliminary data.</text>
</comment>
<feature type="compositionally biased region" description="Basic and acidic residues" evidence="1">
    <location>
        <begin position="11"/>
        <end position="24"/>
    </location>
</feature>
<proteinExistence type="predicted"/>
<feature type="region of interest" description="Disordered" evidence="1">
    <location>
        <begin position="1"/>
        <end position="25"/>
    </location>
</feature>
<sequence length="65" mass="7129">MSRSAAQGRPARHERTAARRRDAEDPAPDVCIARSLCEIESLGSRHHDPLRNACLNRVGTIDPAP</sequence>